<comment type="function">
    <text evidence="3">The glycine cleavage system catalyzes the degradation of glycine. The H protein shuttles the methylamine group of glycine from the P protein to the T protein.</text>
</comment>
<evidence type="ECO:0000313" key="7">
    <source>
        <dbReference type="Proteomes" id="UP000004105"/>
    </source>
</evidence>
<dbReference type="AlphaFoldDB" id="F2BBZ2"/>
<evidence type="ECO:0000256" key="2">
    <source>
        <dbReference type="ARBA" id="ARBA00022823"/>
    </source>
</evidence>
<dbReference type="PANTHER" id="PTHR11715">
    <property type="entry name" value="GLYCINE CLEAVAGE SYSTEM H PROTEIN"/>
    <property type="match status" value="1"/>
</dbReference>
<dbReference type="InterPro" id="IPR002930">
    <property type="entry name" value="GCV_H"/>
</dbReference>
<dbReference type="OrthoDB" id="9796712at2"/>
<dbReference type="Proteomes" id="UP000004105">
    <property type="component" value="Unassembled WGS sequence"/>
</dbReference>
<dbReference type="Gene3D" id="2.40.50.100">
    <property type="match status" value="1"/>
</dbReference>
<comment type="similarity">
    <text evidence="1 3">Belongs to the GcvH family.</text>
</comment>
<dbReference type="InterPro" id="IPR003016">
    <property type="entry name" value="2-oxoA_DH_lipoyl-BS"/>
</dbReference>
<feature type="domain" description="Lipoyl-binding" evidence="5">
    <location>
        <begin position="24"/>
        <end position="106"/>
    </location>
</feature>
<keyword evidence="6" id="KW-0436">Ligase</keyword>
<keyword evidence="7" id="KW-1185">Reference proteome</keyword>
<dbReference type="GO" id="GO:0019464">
    <property type="term" value="P:glycine decarboxylation via glycine cleavage system"/>
    <property type="evidence" value="ECO:0007669"/>
    <property type="project" value="UniProtKB-UniRule"/>
</dbReference>
<comment type="cofactor">
    <cofactor evidence="3">
        <name>(R)-lipoate</name>
        <dbReference type="ChEBI" id="CHEBI:83088"/>
    </cofactor>
    <text evidence="3">Binds 1 lipoyl cofactor covalently.</text>
</comment>
<feature type="modified residue" description="N6-lipoyllysine" evidence="3 4">
    <location>
        <position position="65"/>
    </location>
</feature>
<dbReference type="PROSITE" id="PS50968">
    <property type="entry name" value="BIOTINYL_LIPOYL"/>
    <property type="match status" value="1"/>
</dbReference>
<dbReference type="PROSITE" id="PS00189">
    <property type="entry name" value="LIPOYL"/>
    <property type="match status" value="1"/>
</dbReference>
<evidence type="ECO:0000259" key="5">
    <source>
        <dbReference type="PROSITE" id="PS50968"/>
    </source>
</evidence>
<dbReference type="RefSeq" id="WP_007342256.1">
    <property type="nucleotide sequence ID" value="NZ_GL878494.1"/>
</dbReference>
<dbReference type="HOGENOM" id="CLU_097408_2_1_4"/>
<organism evidence="6 7">
    <name type="scientific">Neisseria bacilliformis ATCC BAA-1200</name>
    <dbReference type="NCBI Taxonomy" id="888742"/>
    <lineage>
        <taxon>Bacteria</taxon>
        <taxon>Pseudomonadati</taxon>
        <taxon>Pseudomonadota</taxon>
        <taxon>Betaproteobacteria</taxon>
        <taxon>Neisseriales</taxon>
        <taxon>Neisseriaceae</taxon>
        <taxon>Neisseria</taxon>
    </lineage>
</organism>
<protein>
    <recommendedName>
        <fullName evidence="3">Glycine cleavage system H protein</fullName>
    </recommendedName>
</protein>
<dbReference type="GO" id="GO:0005829">
    <property type="term" value="C:cytosol"/>
    <property type="evidence" value="ECO:0007669"/>
    <property type="project" value="TreeGrafter"/>
</dbReference>
<evidence type="ECO:0000256" key="1">
    <source>
        <dbReference type="ARBA" id="ARBA00009249"/>
    </source>
</evidence>
<proteinExistence type="inferred from homology"/>
<dbReference type="InterPro" id="IPR011053">
    <property type="entry name" value="Single_hybrid_motif"/>
</dbReference>
<dbReference type="HAMAP" id="MF_00272">
    <property type="entry name" value="GcvH"/>
    <property type="match status" value="1"/>
</dbReference>
<dbReference type="GO" id="GO:0016740">
    <property type="term" value="F:transferase activity"/>
    <property type="evidence" value="ECO:0007669"/>
    <property type="project" value="UniProtKB-KW"/>
</dbReference>
<dbReference type="PANTHER" id="PTHR11715:SF3">
    <property type="entry name" value="GLYCINE CLEAVAGE SYSTEM H PROTEIN-RELATED"/>
    <property type="match status" value="1"/>
</dbReference>
<dbReference type="GO" id="GO:0016874">
    <property type="term" value="F:ligase activity"/>
    <property type="evidence" value="ECO:0007669"/>
    <property type="project" value="UniProtKB-KW"/>
</dbReference>
<dbReference type="GO" id="GO:0009249">
    <property type="term" value="P:protein lipoylation"/>
    <property type="evidence" value="ECO:0007669"/>
    <property type="project" value="TreeGrafter"/>
</dbReference>
<dbReference type="STRING" id="267212.GCA_001063965_02093"/>
<dbReference type="CDD" id="cd06848">
    <property type="entry name" value="GCS_H"/>
    <property type="match status" value="1"/>
</dbReference>
<dbReference type="EMBL" id="AFAY01000025">
    <property type="protein sequence ID" value="EGF11052.1"/>
    <property type="molecule type" value="Genomic_DNA"/>
</dbReference>
<dbReference type="GO" id="GO:0005960">
    <property type="term" value="C:glycine cleavage complex"/>
    <property type="evidence" value="ECO:0007669"/>
    <property type="project" value="InterPro"/>
</dbReference>
<gene>
    <name evidence="6" type="primary">accD</name>
    <name evidence="3" type="synonym">gcvH</name>
    <name evidence="6" type="ORF">HMPREF9123_1247</name>
</gene>
<dbReference type="Pfam" id="PF01597">
    <property type="entry name" value="GCV_H"/>
    <property type="match status" value="1"/>
</dbReference>
<comment type="caution">
    <text evidence="6">The sequence shown here is derived from an EMBL/GenBank/DDBJ whole genome shotgun (WGS) entry which is preliminary data.</text>
</comment>
<comment type="subunit">
    <text evidence="3">The glycine cleavage system is composed of four proteins: P, T, L and H.</text>
</comment>
<keyword evidence="6" id="KW-0808">Transferase</keyword>
<name>F2BBZ2_9NEIS</name>
<dbReference type="InterPro" id="IPR017453">
    <property type="entry name" value="GCV_H_sub"/>
</dbReference>
<sequence>MNQIPAELKYAANHQWLRRESDGSFTVGITFHAQELLGDIVYVELPESGTKLAAGAQAGLVESVKSASDVYAPIAGEITEANETLASAPETANSDPYGAGWLFKIKPDNPADCDALMSAQEYAASL</sequence>
<evidence type="ECO:0000256" key="3">
    <source>
        <dbReference type="HAMAP-Rule" id="MF_00272"/>
    </source>
</evidence>
<reference evidence="6 7" key="1">
    <citation type="submission" date="2011-02" db="EMBL/GenBank/DDBJ databases">
        <authorList>
            <person name="Muzny D."/>
            <person name="Qin X."/>
            <person name="Deng J."/>
            <person name="Jiang H."/>
            <person name="Liu Y."/>
            <person name="Qu J."/>
            <person name="Song X.-Z."/>
            <person name="Zhang L."/>
            <person name="Thornton R."/>
            <person name="Coyle M."/>
            <person name="Francisco L."/>
            <person name="Jackson L."/>
            <person name="Javaid M."/>
            <person name="Korchina V."/>
            <person name="Kovar C."/>
            <person name="Mata R."/>
            <person name="Mathew T."/>
            <person name="Ngo R."/>
            <person name="Nguyen L."/>
            <person name="Nguyen N."/>
            <person name="Okwuonu G."/>
            <person name="Ongeri F."/>
            <person name="Pham C."/>
            <person name="Simmons D."/>
            <person name="Wilczek-Boney K."/>
            <person name="Hale W."/>
            <person name="Jakkamsetti A."/>
            <person name="Pham P."/>
            <person name="Ruth R."/>
            <person name="San Lucas F."/>
            <person name="Warren J."/>
            <person name="Zhang J."/>
            <person name="Zhao Z."/>
            <person name="Zhou C."/>
            <person name="Zhu D."/>
            <person name="Lee S."/>
            <person name="Bess C."/>
            <person name="Blankenburg K."/>
            <person name="Forbes L."/>
            <person name="Fu Q."/>
            <person name="Gubbala S."/>
            <person name="Hirani K."/>
            <person name="Jayaseelan J.C."/>
            <person name="Lara F."/>
            <person name="Munidasa M."/>
            <person name="Palculict T."/>
            <person name="Patil S."/>
            <person name="Pu L.-L."/>
            <person name="Saada N."/>
            <person name="Tang L."/>
            <person name="Weissenberger G."/>
            <person name="Zhu Y."/>
            <person name="Hemphill L."/>
            <person name="Shang Y."/>
            <person name="Youmans B."/>
            <person name="Ayvaz T."/>
            <person name="Ross M."/>
            <person name="Santibanez J."/>
            <person name="Aqrawi P."/>
            <person name="Gross S."/>
            <person name="Joshi V."/>
            <person name="Fowler G."/>
            <person name="Nazareth L."/>
            <person name="Reid J."/>
            <person name="Worley K."/>
            <person name="Petrosino J."/>
            <person name="Highlander S."/>
            <person name="Gibbs R."/>
        </authorList>
    </citation>
    <scope>NUCLEOTIDE SEQUENCE [LARGE SCALE GENOMIC DNA]</scope>
    <source>
        <strain evidence="6 7">ATCC BAA-1200</strain>
    </source>
</reference>
<dbReference type="NCBIfam" id="NF002270">
    <property type="entry name" value="PRK01202.1"/>
    <property type="match status" value="1"/>
</dbReference>
<evidence type="ECO:0000313" key="6">
    <source>
        <dbReference type="EMBL" id="EGF11052.1"/>
    </source>
</evidence>
<dbReference type="SUPFAM" id="SSF51230">
    <property type="entry name" value="Single hybrid motif"/>
    <property type="match status" value="1"/>
</dbReference>
<dbReference type="InterPro" id="IPR000089">
    <property type="entry name" value="Biotin_lipoyl"/>
</dbReference>
<keyword evidence="2 3" id="KW-0450">Lipoyl</keyword>
<evidence type="ECO:0000256" key="4">
    <source>
        <dbReference type="PIRSR" id="PIRSR617453-50"/>
    </source>
</evidence>
<dbReference type="InterPro" id="IPR033753">
    <property type="entry name" value="GCV_H/Fam206"/>
</dbReference>
<accession>F2BBZ2</accession>
<dbReference type="NCBIfam" id="TIGR00527">
    <property type="entry name" value="gcvH"/>
    <property type="match status" value="1"/>
</dbReference>